<keyword evidence="3 10" id="KW-0813">Transport</keyword>
<evidence type="ECO:0000256" key="3">
    <source>
        <dbReference type="ARBA" id="ARBA00022448"/>
    </source>
</evidence>
<comment type="caution">
    <text evidence="13">The sequence shown here is derived from an EMBL/GenBank/DDBJ whole genome shotgun (WGS) entry which is preliminary data.</text>
</comment>
<comment type="similarity">
    <text evidence="10">Belongs to the TonB-dependent receptor family.</text>
</comment>
<dbReference type="Pfam" id="PF05569">
    <property type="entry name" value="Peptidase_M56"/>
    <property type="match status" value="1"/>
</dbReference>
<reference evidence="14" key="1">
    <citation type="journal article" date="2019" name="Int. J. Syst. Evol. Microbiol.">
        <title>The Global Catalogue of Microorganisms (GCM) 10K type strain sequencing project: providing services to taxonomists for standard genome sequencing and annotation.</title>
        <authorList>
            <consortium name="The Broad Institute Genomics Platform"/>
            <consortium name="The Broad Institute Genome Sequencing Center for Infectious Disease"/>
            <person name="Wu L."/>
            <person name="Ma J."/>
        </authorList>
    </citation>
    <scope>NUCLEOTIDE SEQUENCE [LARGE SCALE GENOMIC DNA]</scope>
    <source>
        <strain evidence="14">CGMCC 4.7466</strain>
    </source>
</reference>
<dbReference type="Gene3D" id="3.30.1150.10">
    <property type="match status" value="3"/>
</dbReference>
<dbReference type="Gene3D" id="2.170.130.10">
    <property type="entry name" value="TonB-dependent receptor, plug domain"/>
    <property type="match status" value="1"/>
</dbReference>
<name>A0ABV9T5K6_9BACT</name>
<evidence type="ECO:0000256" key="6">
    <source>
        <dbReference type="ARBA" id="ARBA00022692"/>
    </source>
</evidence>
<dbReference type="InterPro" id="IPR037066">
    <property type="entry name" value="Plug_dom_sf"/>
</dbReference>
<evidence type="ECO:0000256" key="2">
    <source>
        <dbReference type="ARBA" id="ARBA00006555"/>
    </source>
</evidence>
<dbReference type="Proteomes" id="UP001595818">
    <property type="component" value="Unassembled WGS sequence"/>
</dbReference>
<evidence type="ECO:0000256" key="7">
    <source>
        <dbReference type="ARBA" id="ARBA00022927"/>
    </source>
</evidence>
<evidence type="ECO:0000256" key="4">
    <source>
        <dbReference type="ARBA" id="ARBA00022475"/>
    </source>
</evidence>
<dbReference type="RefSeq" id="WP_377067460.1">
    <property type="nucleotide sequence ID" value="NZ_JBHSJJ010000014.1"/>
</dbReference>
<feature type="domain" description="TonB C-terminal" evidence="12">
    <location>
        <begin position="553"/>
        <end position="649"/>
    </location>
</feature>
<feature type="transmembrane region" description="Helical" evidence="11">
    <location>
        <begin position="284"/>
        <end position="303"/>
    </location>
</feature>
<evidence type="ECO:0000256" key="5">
    <source>
        <dbReference type="ARBA" id="ARBA00022519"/>
    </source>
</evidence>
<dbReference type="CDD" id="cd07341">
    <property type="entry name" value="M56_BlaR1_MecR1_like"/>
    <property type="match status" value="1"/>
</dbReference>
<feature type="transmembrane region" description="Helical" evidence="11">
    <location>
        <begin position="37"/>
        <end position="58"/>
    </location>
</feature>
<dbReference type="InterPro" id="IPR037682">
    <property type="entry name" value="TonB_C"/>
</dbReference>
<dbReference type="Pfam" id="PF03544">
    <property type="entry name" value="TonB_C"/>
    <property type="match status" value="3"/>
</dbReference>
<proteinExistence type="inferred from homology"/>
<keyword evidence="6 10" id="KW-0812">Transmembrane</keyword>
<evidence type="ECO:0000259" key="12">
    <source>
        <dbReference type="PROSITE" id="PS52015"/>
    </source>
</evidence>
<feature type="transmembrane region" description="Helical" evidence="11">
    <location>
        <begin position="6"/>
        <end position="25"/>
    </location>
</feature>
<protein>
    <submittedName>
        <fullName evidence="13">TonB family protein</fullName>
    </submittedName>
</protein>
<dbReference type="NCBIfam" id="TIGR01352">
    <property type="entry name" value="tonB_Cterm"/>
    <property type="match status" value="1"/>
</dbReference>
<keyword evidence="10" id="KW-1134">Transmembrane beta strand</keyword>
<dbReference type="PANTHER" id="PTHR33446">
    <property type="entry name" value="PROTEIN TONB-RELATED"/>
    <property type="match status" value="1"/>
</dbReference>
<evidence type="ECO:0000256" key="10">
    <source>
        <dbReference type="PROSITE-ProRule" id="PRU01360"/>
    </source>
</evidence>
<gene>
    <name evidence="13" type="ORF">ACFPFU_20105</name>
</gene>
<evidence type="ECO:0000256" key="11">
    <source>
        <dbReference type="SAM" id="Phobius"/>
    </source>
</evidence>
<evidence type="ECO:0000313" key="13">
    <source>
        <dbReference type="EMBL" id="MFC4874020.1"/>
    </source>
</evidence>
<keyword evidence="9 10" id="KW-0472">Membrane</keyword>
<dbReference type="InterPro" id="IPR051045">
    <property type="entry name" value="TonB-dependent_transducer"/>
</dbReference>
<evidence type="ECO:0000256" key="9">
    <source>
        <dbReference type="ARBA" id="ARBA00023136"/>
    </source>
</evidence>
<feature type="transmembrane region" description="Helical" evidence="11">
    <location>
        <begin position="110"/>
        <end position="128"/>
    </location>
</feature>
<dbReference type="PROSITE" id="PS52015">
    <property type="entry name" value="TONB_CTD"/>
    <property type="match status" value="1"/>
</dbReference>
<keyword evidence="4" id="KW-1003">Cell membrane</keyword>
<feature type="transmembrane region" description="Helical" evidence="11">
    <location>
        <begin position="149"/>
        <end position="169"/>
    </location>
</feature>
<comment type="subcellular location">
    <subcellularLocation>
        <location evidence="1">Cell inner membrane</location>
        <topology evidence="1">Single-pass membrane protein</topology>
        <orientation evidence="1">Periplasmic side</orientation>
    </subcellularLocation>
    <subcellularLocation>
        <location evidence="10">Cell outer membrane</location>
        <topology evidence="10">Multi-pass membrane protein</topology>
    </subcellularLocation>
</comment>
<dbReference type="SUPFAM" id="SSF56935">
    <property type="entry name" value="Porins"/>
    <property type="match status" value="1"/>
</dbReference>
<sequence length="937" mass="107723">MAALINYTWQSIFCLTFLYGIYWVFLNGEKTFRFNRAYLLICPLLALLFPLMEIPVSFDKPSISLENTSFLKALKVQEDQEIVGTFSLPEITVTDTKLPLLWELKDYLCLLYLLVTAFLFFKLFWQYLQLRQLLEKGWYQTVYKLKGNYFLVPTFGLAPVFSFFDKLFWDDTQKLSEEEEDQIIRHELEHIRQRHSWDILYYQFLSILFWFNPVIHLMRYSLVDLHEYLADEKVLRQITNKETYPKLIVKMAFKGLDLPIGNYFIRSTTLKRILMMKKKAKINWFKLVMVIPLTIMLFGLVSMKSETGLVFFNQYQTANLHTISKQVTDLKDTLDVGIRVRSLKNPKHYEWIGPLENGKLKVQLGELEYEFSGISTDDEYIKVRELVNILRANSRMSKTYENIQSEYAVEESPEPRDGWEAWESYLREKVSIPEKEQELGLSGMVDIEFVVDQEGRIHHPVIRRSFGGGVDEQLLAIIQRADTPLWKPGKDKNKAVPAVVTSRIAFNFGEGMASRSSFFPEPQKSLDHRTYTSQRLDGDEVFDVVESMPVPPGGMEGWNAYVRENLDYPEAALRNQAEGTVYVMFVVNKKGELLHPEILRGVGHGLDEEAMRLIENSPNWEPGRQHEQAVNVKMRLPIRFRMADHQTRATPISVDNDLIAGLIIPSEAFLKYSLQNLQYPKEARIDREAGTVYTKLKFNREGEILDAIIFKGISKEIDKEVLDIFQNAPKWTVKGDKETYQAIYPITFNMGEHQAEAKNAKTTFKGGIIVNAYPASLTKERIKNPVFDVKIIDEKLLSFHGNLMRINEDLEDRIKDLLARSGLDAETATIQLTAEEGVRMGTVQDVQAALRVNGLNRLLYTSRSSEETGKYGTDPQINLNRGPDQPLVILDGKEKTDMNGIDPIDIESITVLKGKKATNLYGGKAKNGVILIVSHDN</sequence>
<dbReference type="Pfam" id="PF07715">
    <property type="entry name" value="Plug"/>
    <property type="match status" value="1"/>
</dbReference>
<dbReference type="SUPFAM" id="SSF74653">
    <property type="entry name" value="TolA/TonB C-terminal domain"/>
    <property type="match status" value="3"/>
</dbReference>
<dbReference type="EMBL" id="JBHSJJ010000014">
    <property type="protein sequence ID" value="MFC4874020.1"/>
    <property type="molecule type" value="Genomic_DNA"/>
</dbReference>
<dbReference type="PANTHER" id="PTHR33446:SF2">
    <property type="entry name" value="PROTEIN TONB"/>
    <property type="match status" value="1"/>
</dbReference>
<feature type="transmembrane region" description="Helical" evidence="11">
    <location>
        <begin position="199"/>
        <end position="218"/>
    </location>
</feature>
<dbReference type="InterPro" id="IPR012910">
    <property type="entry name" value="Plug_dom"/>
</dbReference>
<dbReference type="PROSITE" id="PS52016">
    <property type="entry name" value="TONB_DEPENDENT_REC_3"/>
    <property type="match status" value="1"/>
</dbReference>
<comment type="similarity">
    <text evidence="2">Belongs to the TonB family.</text>
</comment>
<keyword evidence="7" id="KW-0653">Protein transport</keyword>
<evidence type="ECO:0000256" key="1">
    <source>
        <dbReference type="ARBA" id="ARBA00004383"/>
    </source>
</evidence>
<organism evidence="13 14">
    <name type="scientific">Negadavirga shengliensis</name>
    <dbReference type="NCBI Taxonomy" id="1389218"/>
    <lineage>
        <taxon>Bacteria</taxon>
        <taxon>Pseudomonadati</taxon>
        <taxon>Bacteroidota</taxon>
        <taxon>Cytophagia</taxon>
        <taxon>Cytophagales</taxon>
        <taxon>Cyclobacteriaceae</taxon>
        <taxon>Negadavirga</taxon>
    </lineage>
</organism>
<accession>A0ABV9T5K6</accession>
<keyword evidence="14" id="KW-1185">Reference proteome</keyword>
<dbReference type="InterPro" id="IPR008756">
    <property type="entry name" value="Peptidase_M56"/>
</dbReference>
<dbReference type="InterPro" id="IPR006260">
    <property type="entry name" value="TonB/TolA_C"/>
</dbReference>
<dbReference type="InterPro" id="IPR039426">
    <property type="entry name" value="TonB-dep_rcpt-like"/>
</dbReference>
<evidence type="ECO:0000313" key="14">
    <source>
        <dbReference type="Proteomes" id="UP001595818"/>
    </source>
</evidence>
<keyword evidence="10" id="KW-0998">Cell outer membrane</keyword>
<keyword evidence="8 11" id="KW-1133">Transmembrane helix</keyword>
<keyword evidence="5" id="KW-0997">Cell inner membrane</keyword>
<evidence type="ECO:0000256" key="8">
    <source>
        <dbReference type="ARBA" id="ARBA00022989"/>
    </source>
</evidence>